<protein>
    <submittedName>
        <fullName evidence="8">Uncharacterized protein</fullName>
    </submittedName>
</protein>
<evidence type="ECO:0000256" key="1">
    <source>
        <dbReference type="ARBA" id="ARBA00022723"/>
    </source>
</evidence>
<keyword evidence="5" id="KW-0812">Transmembrane</keyword>
<dbReference type="InterPro" id="IPR001841">
    <property type="entry name" value="Znf_RING"/>
</dbReference>
<dbReference type="PROSITE" id="PS51292">
    <property type="entry name" value="ZF_RING_CH"/>
    <property type="match status" value="1"/>
</dbReference>
<dbReference type="PROSITE" id="PS50089">
    <property type="entry name" value="ZF_RING_2"/>
    <property type="match status" value="1"/>
</dbReference>
<name>A0A095D3L4_CRYD2</name>
<feature type="domain" description="RING-type" evidence="6">
    <location>
        <begin position="40"/>
        <end position="94"/>
    </location>
</feature>
<proteinExistence type="predicted"/>
<evidence type="ECO:0000256" key="4">
    <source>
        <dbReference type="PROSITE-ProRule" id="PRU00175"/>
    </source>
</evidence>
<feature type="transmembrane region" description="Helical" evidence="5">
    <location>
        <begin position="113"/>
        <end position="137"/>
    </location>
</feature>
<dbReference type="OrthoDB" id="264354at2759"/>
<dbReference type="InterPro" id="IPR013083">
    <property type="entry name" value="Znf_RING/FYVE/PHD"/>
</dbReference>
<gene>
    <name evidence="8" type="ORF">CNBG_1759</name>
</gene>
<dbReference type="VEuPathDB" id="FungiDB:CNBG_1759"/>
<keyword evidence="9" id="KW-1185">Reference proteome</keyword>
<dbReference type="AlphaFoldDB" id="A0A095D3L4"/>
<feature type="domain" description="RING-CH-type" evidence="7">
    <location>
        <begin position="32"/>
        <end position="100"/>
    </location>
</feature>
<dbReference type="HOGENOM" id="CLU_045297_1_0_1"/>
<dbReference type="CDD" id="cd16495">
    <property type="entry name" value="RING_CH-C4HC3_MARCH"/>
    <property type="match status" value="1"/>
</dbReference>
<dbReference type="SMART" id="SM00744">
    <property type="entry name" value="RINGv"/>
    <property type="match status" value="1"/>
</dbReference>
<reference evidence="8 9" key="1">
    <citation type="journal article" date="2011" name="MBio">
        <title>Genome variation in Cryptococcus gattii, an emerging pathogen of immunocompetent hosts.</title>
        <authorList>
            <person name="D'Souza C.A."/>
            <person name="Kronstad J.W."/>
            <person name="Taylor G."/>
            <person name="Warren R."/>
            <person name="Yuen M."/>
            <person name="Hu G."/>
            <person name="Jung W.H."/>
            <person name="Sham A."/>
            <person name="Kidd S.E."/>
            <person name="Tangen K."/>
            <person name="Lee N."/>
            <person name="Zeilmaker T."/>
            <person name="Sawkins J."/>
            <person name="McVicker G."/>
            <person name="Shah S."/>
            <person name="Gnerre S."/>
            <person name="Griggs A."/>
            <person name="Zeng Q."/>
            <person name="Bartlett K."/>
            <person name="Li W."/>
            <person name="Wang X."/>
            <person name="Heitman J."/>
            <person name="Stajich J.E."/>
            <person name="Fraser J.A."/>
            <person name="Meyer W."/>
            <person name="Carter D."/>
            <person name="Schein J."/>
            <person name="Krzywinski M."/>
            <person name="Kwon-Chung K.J."/>
            <person name="Varma A."/>
            <person name="Wang J."/>
            <person name="Brunham R."/>
            <person name="Fyfe M."/>
            <person name="Ouellette B.F."/>
            <person name="Siddiqui A."/>
            <person name="Marra M."/>
            <person name="Jones S."/>
            <person name="Holt R."/>
            <person name="Birren B.W."/>
            <person name="Galagan J.E."/>
            <person name="Cuomo C.A."/>
        </authorList>
    </citation>
    <scope>NUCLEOTIDE SEQUENCE [LARGE SCALE GENOMIC DNA]</scope>
    <source>
        <strain evidence="8 9">R265</strain>
    </source>
</reference>
<reference evidence="8 9" key="2">
    <citation type="journal article" date="2018" name="Proc. Natl. Acad. Sci.">
        <title>RNAi is a critical determinant of centromere evolution in closely related fungi.</title>
        <authorList>
            <person name="Yadav V."/>
            <person name="Sun S."/>
            <person name="Billmyre R.B."/>
            <person name="Thimmappa B.C."/>
            <person name="Shea T."/>
            <person name="Lintner R."/>
            <person name="Bakkeren G."/>
            <person name="Cuomo C.A."/>
            <person name="Heitman J."/>
            <person name="Sanyal K."/>
        </authorList>
    </citation>
    <scope>NUCLEOTIDE SEQUENCE [LARGE SCALE GENOMIC DNA]</scope>
    <source>
        <strain evidence="8 9">R265</strain>
    </source>
</reference>
<dbReference type="STRING" id="294750.A0A095D3L4"/>
<dbReference type="RefSeq" id="XP_062881834.1">
    <property type="nucleotide sequence ID" value="XM_063025879.1"/>
</dbReference>
<keyword evidence="1" id="KW-0479">Metal-binding</keyword>
<evidence type="ECO:0000259" key="7">
    <source>
        <dbReference type="PROSITE" id="PS51292"/>
    </source>
</evidence>
<evidence type="ECO:0000256" key="5">
    <source>
        <dbReference type="SAM" id="Phobius"/>
    </source>
</evidence>
<dbReference type="PANTHER" id="PTHR46347">
    <property type="entry name" value="RING/FYVE/PHD ZINC FINGER SUPERFAMILY PROTEIN"/>
    <property type="match status" value="1"/>
</dbReference>
<accession>A0A095D3L4</accession>
<dbReference type="KEGG" id="cdeu:CNBG_1759"/>
<feature type="transmembrane region" description="Helical" evidence="5">
    <location>
        <begin position="279"/>
        <end position="297"/>
    </location>
</feature>
<keyword evidence="5" id="KW-1133">Transmembrane helix</keyword>
<dbReference type="EMBL" id="CP025763">
    <property type="protein sequence ID" value="KGB75921.1"/>
    <property type="molecule type" value="Genomic_DNA"/>
</dbReference>
<keyword evidence="3" id="KW-0862">Zinc</keyword>
<dbReference type="Proteomes" id="UP000029445">
    <property type="component" value="Chromosome 5"/>
</dbReference>
<evidence type="ECO:0000313" key="8">
    <source>
        <dbReference type="EMBL" id="KGB75921.1"/>
    </source>
</evidence>
<organism evidence="8 9">
    <name type="scientific">Cryptococcus deuterogattii (strain R265)</name>
    <name type="common">Cryptococcus gattii VGII (strain R265)</name>
    <dbReference type="NCBI Taxonomy" id="294750"/>
    <lineage>
        <taxon>Eukaryota</taxon>
        <taxon>Fungi</taxon>
        <taxon>Dikarya</taxon>
        <taxon>Basidiomycota</taxon>
        <taxon>Agaricomycotina</taxon>
        <taxon>Tremellomycetes</taxon>
        <taxon>Tremellales</taxon>
        <taxon>Cryptococcaceae</taxon>
        <taxon>Cryptococcus</taxon>
        <taxon>Cryptococcus gattii species complex</taxon>
    </lineage>
</organism>
<evidence type="ECO:0000256" key="2">
    <source>
        <dbReference type="ARBA" id="ARBA00022771"/>
    </source>
</evidence>
<evidence type="ECO:0000259" key="6">
    <source>
        <dbReference type="PROSITE" id="PS50089"/>
    </source>
</evidence>
<dbReference type="InterPro" id="IPR011016">
    <property type="entry name" value="Znf_RING-CH"/>
</dbReference>
<feature type="transmembrane region" description="Helical" evidence="5">
    <location>
        <begin position="170"/>
        <end position="191"/>
    </location>
</feature>
<dbReference type="SUPFAM" id="SSF57850">
    <property type="entry name" value="RING/U-box"/>
    <property type="match status" value="1"/>
</dbReference>
<dbReference type="Gene3D" id="3.30.40.10">
    <property type="entry name" value="Zinc/RING finger domain, C3HC4 (zinc finger)"/>
    <property type="match status" value="1"/>
</dbReference>
<dbReference type="OMA" id="CLQSWRH"/>
<dbReference type="Pfam" id="PF12906">
    <property type="entry name" value="RINGv"/>
    <property type="match status" value="1"/>
</dbReference>
<dbReference type="PANTHER" id="PTHR46347:SF1">
    <property type="entry name" value="RING_FYVE_PHD ZINC FINGER SUPERFAMILY PROTEIN"/>
    <property type="match status" value="1"/>
</dbReference>
<dbReference type="GO" id="GO:0008270">
    <property type="term" value="F:zinc ion binding"/>
    <property type="evidence" value="ECO:0007669"/>
    <property type="project" value="UniProtKB-KW"/>
</dbReference>
<dbReference type="GeneID" id="88178153"/>
<evidence type="ECO:0000313" key="9">
    <source>
        <dbReference type="Proteomes" id="UP000029445"/>
    </source>
</evidence>
<keyword evidence="5" id="KW-0472">Membrane</keyword>
<evidence type="ECO:0000256" key="3">
    <source>
        <dbReference type="ARBA" id="ARBA00022833"/>
    </source>
</evidence>
<sequence length="382" mass="42428">MDQSDCSIANDQVDEAHVEDYLNTNHDARAGSMSTDEKQCRICFSGPEEQDALGRLISPCMCRGSMRYVHVSCINAWRGTGANAKAFMECPQCHFRYQIRRTRISGLATSKPILLLCTFLLFSTLSITLGSILRFLLTHSTTSRRLLSPSPPISVGTPFDLFGGEFIDRGGGVVIVGGSGALVWDILLAAVKTFVSLADRMTCFQSLLHDFLPGPLAVFLSALVVRFFLGLAVLGSLSFISLSISLSLFGPLQLANALRGGFLGSWGRRRLARNGHDGGIGTVIVVVLVVIGAINTLRQAYEGVGQLAIKLLKYLETQVLEVNPDEIRRNTRPSSERWRTIWHEQWTWNGWKELGYRCYIRVEGWLRSIWALWAPAEHEHVE</sequence>
<keyword evidence="2 4" id="KW-0863">Zinc-finger</keyword>